<dbReference type="Pfam" id="PF00754">
    <property type="entry name" value="F5_F8_type_C"/>
    <property type="match status" value="1"/>
</dbReference>
<evidence type="ECO:0000313" key="3">
    <source>
        <dbReference type="EMBL" id="QNN40398.1"/>
    </source>
</evidence>
<feature type="signal peptide" evidence="1">
    <location>
        <begin position="1"/>
        <end position="24"/>
    </location>
</feature>
<evidence type="ECO:0000313" key="4">
    <source>
        <dbReference type="Proteomes" id="UP000515806"/>
    </source>
</evidence>
<protein>
    <submittedName>
        <fullName evidence="3">Discoidin domain-containing protein</fullName>
    </submittedName>
</protein>
<feature type="domain" description="F5/8 type C" evidence="2">
    <location>
        <begin position="395"/>
        <end position="545"/>
    </location>
</feature>
<dbReference type="KEGG" id="proe:H9L23_14710"/>
<organism evidence="3 4">
    <name type="scientific">Pedobacter roseus</name>
    <dbReference type="NCBI Taxonomy" id="336820"/>
    <lineage>
        <taxon>Bacteria</taxon>
        <taxon>Pseudomonadati</taxon>
        <taxon>Bacteroidota</taxon>
        <taxon>Sphingobacteriia</taxon>
        <taxon>Sphingobacteriales</taxon>
        <taxon>Sphingobacteriaceae</taxon>
        <taxon>Pedobacter</taxon>
    </lineage>
</organism>
<name>A0A7G9QAM3_9SPHI</name>
<reference evidence="3 4" key="1">
    <citation type="submission" date="2020-08" db="EMBL/GenBank/DDBJ databases">
        <title>Genome sequence of Pedobacter roseus KACC 11594T.</title>
        <authorList>
            <person name="Hyun D.-W."/>
            <person name="Bae J.-W."/>
        </authorList>
    </citation>
    <scope>NUCLEOTIDE SEQUENCE [LARGE SCALE GENOMIC DNA]</scope>
    <source>
        <strain evidence="3 4">KACC 11594</strain>
    </source>
</reference>
<dbReference type="PROSITE" id="PS50022">
    <property type="entry name" value="FA58C_3"/>
    <property type="match status" value="1"/>
</dbReference>
<dbReference type="AlphaFoldDB" id="A0A7G9QAM3"/>
<dbReference type="Gene3D" id="2.60.120.260">
    <property type="entry name" value="Galactose-binding domain-like"/>
    <property type="match status" value="1"/>
</dbReference>
<dbReference type="InterPro" id="IPR000421">
    <property type="entry name" value="FA58C"/>
</dbReference>
<dbReference type="Proteomes" id="UP000515806">
    <property type="component" value="Chromosome"/>
</dbReference>
<dbReference type="InterPro" id="IPR008979">
    <property type="entry name" value="Galactose-bd-like_sf"/>
</dbReference>
<dbReference type="PROSITE" id="PS51257">
    <property type="entry name" value="PROKAR_LIPOPROTEIN"/>
    <property type="match status" value="1"/>
</dbReference>
<dbReference type="SUPFAM" id="SSF49785">
    <property type="entry name" value="Galactose-binding domain-like"/>
    <property type="match status" value="1"/>
</dbReference>
<accession>A0A7G9QAM3</accession>
<dbReference type="EMBL" id="CP060723">
    <property type="protein sequence ID" value="QNN40398.1"/>
    <property type="molecule type" value="Genomic_DNA"/>
</dbReference>
<gene>
    <name evidence="3" type="ORF">H9L23_14710</name>
</gene>
<keyword evidence="4" id="KW-1185">Reference proteome</keyword>
<keyword evidence="1" id="KW-0732">Signal</keyword>
<evidence type="ECO:0000259" key="2">
    <source>
        <dbReference type="PROSITE" id="PS50022"/>
    </source>
</evidence>
<sequence length="546" mass="59737">MKRTTTLLTLLCAALLFASSCKKAVIAPEGGETTGPKKTATTSSIITQTRNLAIVYFIPSDLDTLPNWKKRLSDVMLYAQNWYGTAMNNAGYGFKTFGLKQDGTTGNAEIVLIRAANPKASYGTNGSAYTTEIDAYFASHPGLKTSNHVLILVPAFGYDNNSTEGPQPLEGVQPFYGYGRYCFANDNPYMNMALKGVLNTGRNNFAKWVGGMMHELGHAFNAPHDRQWVSQNIYANGTNTNYKMPMMWLSNYYLEVRPSFLTDAEAAIFNACEAFNNDSKSYYGTITSSVKRIYANYDAGLGAIVVSGKYTSSGTVNKVLYYNDPNENNEGTGTNKDYNAITWASSPIGTDSFRVVMPIAELENKTNGIPYELKVKLVHDNGIINETVYAYTFQNGIPVLDFSTKTELSKTGWSVAAFSSQETGEDGKAINVIDGSTSTFWHSRWSSNAASYPHYLTIDLGSAKTVNGGLSLTQRAGASRAIKDFELLISSDGTNFTSVFSKQAANNSATQYFGFGSPKTFRYFKVIANNAWDGTQYAALSELGLY</sequence>
<feature type="chain" id="PRO_5028819646" evidence="1">
    <location>
        <begin position="25"/>
        <end position="546"/>
    </location>
</feature>
<evidence type="ECO:0000256" key="1">
    <source>
        <dbReference type="SAM" id="SignalP"/>
    </source>
</evidence>
<dbReference type="RefSeq" id="WP_187591123.1">
    <property type="nucleotide sequence ID" value="NZ_CP060723.1"/>
</dbReference>
<proteinExistence type="predicted"/>